<feature type="compositionally biased region" description="Basic and acidic residues" evidence="1">
    <location>
        <begin position="10"/>
        <end position="25"/>
    </location>
</feature>
<dbReference type="Proteomes" id="UP001341840">
    <property type="component" value="Unassembled WGS sequence"/>
</dbReference>
<gene>
    <name evidence="2" type="ORF">PIB30_082136</name>
</gene>
<evidence type="ECO:0000313" key="2">
    <source>
        <dbReference type="EMBL" id="MED6188028.1"/>
    </source>
</evidence>
<name>A0ABU6WVB4_9FABA</name>
<evidence type="ECO:0000313" key="3">
    <source>
        <dbReference type="Proteomes" id="UP001341840"/>
    </source>
</evidence>
<protein>
    <submittedName>
        <fullName evidence="2">Uncharacterized protein</fullName>
    </submittedName>
</protein>
<comment type="caution">
    <text evidence="2">The sequence shown here is derived from an EMBL/GenBank/DDBJ whole genome shotgun (WGS) entry which is preliminary data.</text>
</comment>
<feature type="region of interest" description="Disordered" evidence="1">
    <location>
        <begin position="1"/>
        <end position="33"/>
    </location>
</feature>
<reference evidence="2 3" key="1">
    <citation type="journal article" date="2023" name="Plants (Basel)">
        <title>Bridging the Gap: Combining Genomics and Transcriptomics Approaches to Understand Stylosanthes scabra, an Orphan Legume from the Brazilian Caatinga.</title>
        <authorList>
            <person name="Ferreira-Neto J.R.C."/>
            <person name="da Silva M.D."/>
            <person name="Binneck E."/>
            <person name="de Melo N.F."/>
            <person name="da Silva R.H."/>
            <person name="de Melo A.L.T.M."/>
            <person name="Pandolfi V."/>
            <person name="Bustamante F.O."/>
            <person name="Brasileiro-Vidal A.C."/>
            <person name="Benko-Iseppon A.M."/>
        </authorList>
    </citation>
    <scope>NUCLEOTIDE SEQUENCE [LARGE SCALE GENOMIC DNA]</scope>
    <source>
        <tissue evidence="2">Leaves</tissue>
    </source>
</reference>
<sequence>MRGKPTAHVPELRLDKPKHDQDFSKPKSAIHRRRSPRICVGSQQLTFEAHPIPEPRICTEQQAYAWKASSISKFFKIHVYALKQAYAWKMYKPSLSYEDPRISVEACRSSPEDQQVPRICVESYAHAWET</sequence>
<accession>A0ABU6WVB4</accession>
<dbReference type="EMBL" id="JASCZI010182495">
    <property type="protein sequence ID" value="MED6188028.1"/>
    <property type="molecule type" value="Genomic_DNA"/>
</dbReference>
<organism evidence="2 3">
    <name type="scientific">Stylosanthes scabra</name>
    <dbReference type="NCBI Taxonomy" id="79078"/>
    <lineage>
        <taxon>Eukaryota</taxon>
        <taxon>Viridiplantae</taxon>
        <taxon>Streptophyta</taxon>
        <taxon>Embryophyta</taxon>
        <taxon>Tracheophyta</taxon>
        <taxon>Spermatophyta</taxon>
        <taxon>Magnoliopsida</taxon>
        <taxon>eudicotyledons</taxon>
        <taxon>Gunneridae</taxon>
        <taxon>Pentapetalae</taxon>
        <taxon>rosids</taxon>
        <taxon>fabids</taxon>
        <taxon>Fabales</taxon>
        <taxon>Fabaceae</taxon>
        <taxon>Papilionoideae</taxon>
        <taxon>50 kb inversion clade</taxon>
        <taxon>dalbergioids sensu lato</taxon>
        <taxon>Dalbergieae</taxon>
        <taxon>Pterocarpus clade</taxon>
        <taxon>Stylosanthes</taxon>
    </lineage>
</organism>
<evidence type="ECO:0000256" key="1">
    <source>
        <dbReference type="SAM" id="MobiDB-lite"/>
    </source>
</evidence>
<keyword evidence="3" id="KW-1185">Reference proteome</keyword>
<proteinExistence type="predicted"/>